<dbReference type="EMBL" id="JBGBPQ010000010">
    <property type="protein sequence ID" value="KAL1518453.1"/>
    <property type="molecule type" value="Genomic_DNA"/>
</dbReference>
<dbReference type="GO" id="GO:0007018">
    <property type="term" value="P:microtubule-based movement"/>
    <property type="evidence" value="ECO:0007669"/>
    <property type="project" value="InterPro"/>
</dbReference>
<dbReference type="SMART" id="SM00129">
    <property type="entry name" value="KISc"/>
    <property type="match status" value="1"/>
</dbReference>
<dbReference type="GO" id="GO:0005875">
    <property type="term" value="C:microtubule associated complex"/>
    <property type="evidence" value="ECO:0007669"/>
    <property type="project" value="TreeGrafter"/>
</dbReference>
<organism evidence="9 10">
    <name type="scientific">Prymnesium parvum</name>
    <name type="common">Toxic golden alga</name>
    <dbReference type="NCBI Taxonomy" id="97485"/>
    <lineage>
        <taxon>Eukaryota</taxon>
        <taxon>Haptista</taxon>
        <taxon>Haptophyta</taxon>
        <taxon>Prymnesiophyceae</taxon>
        <taxon>Prymnesiales</taxon>
        <taxon>Prymnesiaceae</taxon>
        <taxon>Prymnesium</taxon>
    </lineage>
</organism>
<dbReference type="Pfam" id="PF00225">
    <property type="entry name" value="Kinesin"/>
    <property type="match status" value="1"/>
</dbReference>
<dbReference type="PRINTS" id="PR00111">
    <property type="entry name" value="ABHYDROLASE"/>
</dbReference>
<evidence type="ECO:0000256" key="4">
    <source>
        <dbReference type="ARBA" id="ARBA00022840"/>
    </source>
</evidence>
<dbReference type="Gene3D" id="3.40.50.1820">
    <property type="entry name" value="alpha/beta hydrolase"/>
    <property type="match status" value="1"/>
</dbReference>
<evidence type="ECO:0000256" key="6">
    <source>
        <dbReference type="PROSITE-ProRule" id="PRU00283"/>
    </source>
</evidence>
<dbReference type="GO" id="GO:0003777">
    <property type="term" value="F:microtubule motor activity"/>
    <property type="evidence" value="ECO:0007669"/>
    <property type="project" value="InterPro"/>
</dbReference>
<dbReference type="GO" id="GO:0051231">
    <property type="term" value="P:spindle elongation"/>
    <property type="evidence" value="ECO:0007669"/>
    <property type="project" value="TreeGrafter"/>
</dbReference>
<feature type="binding site" evidence="6">
    <location>
        <begin position="104"/>
        <end position="111"/>
    </location>
    <ligand>
        <name>ATP</name>
        <dbReference type="ChEBI" id="CHEBI:30616"/>
    </ligand>
</feature>
<dbReference type="Proteomes" id="UP001515480">
    <property type="component" value="Unassembled WGS sequence"/>
</dbReference>
<keyword evidence="2" id="KW-0963">Cytoplasm</keyword>
<dbReference type="AlphaFoldDB" id="A0AB34JBV2"/>
<keyword evidence="6" id="KW-0505">Motor protein</keyword>
<dbReference type="PANTHER" id="PTHR47969">
    <property type="entry name" value="CHROMOSOME-ASSOCIATED KINESIN KIF4A-RELATED"/>
    <property type="match status" value="1"/>
</dbReference>
<dbReference type="InterPro" id="IPR029058">
    <property type="entry name" value="AB_hydrolase_fold"/>
</dbReference>
<dbReference type="GO" id="GO:0005737">
    <property type="term" value="C:cytoplasm"/>
    <property type="evidence" value="ECO:0007669"/>
    <property type="project" value="UniProtKB-SubCell"/>
</dbReference>
<evidence type="ECO:0000256" key="5">
    <source>
        <dbReference type="ARBA" id="ARBA00023054"/>
    </source>
</evidence>
<dbReference type="InterPro" id="IPR001752">
    <property type="entry name" value="Kinesin_motor_dom"/>
</dbReference>
<evidence type="ECO:0000313" key="10">
    <source>
        <dbReference type="Proteomes" id="UP001515480"/>
    </source>
</evidence>
<evidence type="ECO:0000256" key="3">
    <source>
        <dbReference type="ARBA" id="ARBA00022741"/>
    </source>
</evidence>
<name>A0AB34JBV2_PRYPA</name>
<dbReference type="InterPro" id="IPR000073">
    <property type="entry name" value="AB_hydrolase_1"/>
</dbReference>
<dbReference type="Gene3D" id="3.40.850.10">
    <property type="entry name" value="Kinesin motor domain"/>
    <property type="match status" value="1"/>
</dbReference>
<dbReference type="SUPFAM" id="SSF53474">
    <property type="entry name" value="alpha/beta-Hydrolases"/>
    <property type="match status" value="1"/>
</dbReference>
<keyword evidence="4 6" id="KW-0067">ATP-binding</keyword>
<proteinExistence type="inferred from homology"/>
<dbReference type="InterPro" id="IPR027640">
    <property type="entry name" value="Kinesin-like_fam"/>
</dbReference>
<comment type="caution">
    <text evidence="9">The sequence shown here is derived from an EMBL/GenBank/DDBJ whole genome shotgun (WGS) entry which is preliminary data.</text>
</comment>
<evidence type="ECO:0000256" key="7">
    <source>
        <dbReference type="SAM" id="MobiDB-lite"/>
    </source>
</evidence>
<evidence type="ECO:0000256" key="2">
    <source>
        <dbReference type="ARBA" id="ARBA00022490"/>
    </source>
</evidence>
<dbReference type="Pfam" id="PF00561">
    <property type="entry name" value="Abhydrolase_1"/>
    <property type="match status" value="1"/>
</dbReference>
<comment type="subcellular location">
    <subcellularLocation>
        <location evidence="1">Cytoplasm</location>
    </subcellularLocation>
</comment>
<feature type="region of interest" description="Disordered" evidence="7">
    <location>
        <begin position="167"/>
        <end position="189"/>
    </location>
</feature>
<dbReference type="InterPro" id="IPR027417">
    <property type="entry name" value="P-loop_NTPase"/>
</dbReference>
<dbReference type="PRINTS" id="PR00380">
    <property type="entry name" value="KINESINHEAVY"/>
</dbReference>
<feature type="domain" description="Kinesin motor" evidence="8">
    <location>
        <begin position="5"/>
        <end position="378"/>
    </location>
</feature>
<keyword evidence="10" id="KW-1185">Reference proteome</keyword>
<gene>
    <name evidence="9" type="ORF">AB1Y20_002745</name>
</gene>
<keyword evidence="3 6" id="KW-0547">Nucleotide-binding</keyword>
<dbReference type="GO" id="GO:0007052">
    <property type="term" value="P:mitotic spindle organization"/>
    <property type="evidence" value="ECO:0007669"/>
    <property type="project" value="TreeGrafter"/>
</dbReference>
<keyword evidence="5" id="KW-0175">Coiled coil</keyword>
<reference evidence="9 10" key="1">
    <citation type="journal article" date="2024" name="Science">
        <title>Giant polyketide synthase enzymes in the biosynthesis of giant marine polyether toxins.</title>
        <authorList>
            <person name="Fallon T.R."/>
            <person name="Shende V.V."/>
            <person name="Wierzbicki I.H."/>
            <person name="Pendleton A.L."/>
            <person name="Watervoot N.F."/>
            <person name="Auber R.P."/>
            <person name="Gonzalez D.J."/>
            <person name="Wisecaver J.H."/>
            <person name="Moore B.S."/>
        </authorList>
    </citation>
    <scope>NUCLEOTIDE SEQUENCE [LARGE SCALE GENOMIC DNA]</scope>
    <source>
        <strain evidence="9 10">12B1</strain>
    </source>
</reference>
<evidence type="ECO:0000313" key="9">
    <source>
        <dbReference type="EMBL" id="KAL1518453.1"/>
    </source>
</evidence>
<dbReference type="PROSITE" id="PS50067">
    <property type="entry name" value="KINESIN_MOTOR_2"/>
    <property type="match status" value="1"/>
</dbReference>
<dbReference type="GO" id="GO:0005524">
    <property type="term" value="F:ATP binding"/>
    <property type="evidence" value="ECO:0007669"/>
    <property type="project" value="UniProtKB-UniRule"/>
</dbReference>
<evidence type="ECO:0000259" key="8">
    <source>
        <dbReference type="PROSITE" id="PS50067"/>
    </source>
</evidence>
<sequence length="1014" mass="108105">MATAPVRSYARIRPALAHEIEEGRRLSRCVAQEPGQPVVHVATAAGAPVVIETDRSSTSSSLRSFELDGVFDESCETAAVYAATARPLVEGVVEGVNGTILCYGMTGSGKTHTMFGSENAPGVVVLAARDLLAAAQSSGGAMRVSCGFTQLYGTQLTDLLAHTTPRDGNGTILRDGNGTMPRDGRGDGGRASTELLKVTRHAGEVVVQGACRREVTSVVEVVELIEEGVRRRKVHSHRLNSASSRSHAVLTFYITREDADPAATDDGSTAAWRSKLTCVDLAGSERVKESGVEGVALREAQACAINLSLFHLLRVVHALLASPRPANIPYSSSILTLLLSDALGGNCRTAILSTLSPAQRHAAQTAAACAFAASCRRLRTTPRPPRPRRQPWREAAAAAVGGEARRPAGRLPWVGVACAGVRLLIEGVSCLAFGDMAAADQRLAVAIHGNPSCAEAMAWLAPALVHAGYAVICPDLPGFGQTPGPKPGTRSEQACDSGGPAEVVVRVMRGVGAATATLVGYDWGGGVALAMASSSKFRRCVRHAVCMHPAYACERVPDELRSVQAPTLVMWAHDNAFHSWGRFKPLAAKLRERLGAKYEEYTTRREADEAWGEDQRARAIVRFLTGIDPLPEAQCVLVRPEKADFMADGTPIVRSDAIVFREEVSEAMVRGRDEEREACVRLACAVRREGASAALRGYATSGEGRWLPRLDDATLTPHRLEALGLWGAAAREAAEALQARVAGSPRYFAGRWLLTPGGGEVQLVAVDAAADAAIVSDGGEARRQCSWRGVLAMNQRHVLPRTVNGGGGVVLRLEDGLFADLGSALFRVEMAIIASALDGVFAEEIASALAADDDGKLDAARCVAVTAIRRCLDITSFAREGGRERGRDRQRYAKDDVAKMAAHGEGHCRTLSSCLAAFLWQFSELLGIDLHYCTDAGARHQWIQFEVRPSMQSFVCDVYRDENEGGGGARLVQLALPIYRSGEYPTEVPLKLGGHRLKSAPLEPTDISLAGPAP</sequence>
<dbReference type="GO" id="GO:0008017">
    <property type="term" value="F:microtubule binding"/>
    <property type="evidence" value="ECO:0007669"/>
    <property type="project" value="InterPro"/>
</dbReference>
<dbReference type="SUPFAM" id="SSF52540">
    <property type="entry name" value="P-loop containing nucleoside triphosphate hydrolases"/>
    <property type="match status" value="1"/>
</dbReference>
<protein>
    <recommendedName>
        <fullName evidence="8">Kinesin motor domain-containing protein</fullName>
    </recommendedName>
</protein>
<comment type="similarity">
    <text evidence="6">Belongs to the TRAFAC class myosin-kinesin ATPase superfamily. Kinesin family.</text>
</comment>
<evidence type="ECO:0000256" key="1">
    <source>
        <dbReference type="ARBA" id="ARBA00004496"/>
    </source>
</evidence>
<dbReference type="InterPro" id="IPR036961">
    <property type="entry name" value="Kinesin_motor_dom_sf"/>
</dbReference>
<dbReference type="PANTHER" id="PTHR47969:SF15">
    <property type="entry name" value="CHROMOSOME-ASSOCIATED KINESIN KIF4A-RELATED"/>
    <property type="match status" value="1"/>
</dbReference>
<accession>A0AB34JBV2</accession>